<dbReference type="RefSeq" id="WP_219876793.1">
    <property type="nucleotide sequence ID" value="NZ_JAHYXK010000004.1"/>
</dbReference>
<dbReference type="PANTHER" id="PTHR43798:SF33">
    <property type="entry name" value="HYDROLASE, PUTATIVE (AFU_ORTHOLOGUE AFUA_2G14860)-RELATED"/>
    <property type="match status" value="1"/>
</dbReference>
<evidence type="ECO:0000313" key="5">
    <source>
        <dbReference type="Proteomes" id="UP000813018"/>
    </source>
</evidence>
<gene>
    <name evidence="4" type="ORF">K0O23_07565</name>
</gene>
<dbReference type="SUPFAM" id="SSF53474">
    <property type="entry name" value="alpha/beta-Hydrolases"/>
    <property type="match status" value="1"/>
</dbReference>
<evidence type="ECO:0000259" key="3">
    <source>
        <dbReference type="Pfam" id="PF00561"/>
    </source>
</evidence>
<dbReference type="PRINTS" id="PR00793">
    <property type="entry name" value="PROAMNOPTASE"/>
</dbReference>
<keyword evidence="5" id="KW-1185">Reference proteome</keyword>
<dbReference type="EMBL" id="JAHYXK010000004">
    <property type="protein sequence ID" value="MBW7466922.1"/>
    <property type="molecule type" value="Genomic_DNA"/>
</dbReference>
<dbReference type="Pfam" id="PF00561">
    <property type="entry name" value="Abhydrolase_1"/>
    <property type="match status" value="1"/>
</dbReference>
<protein>
    <submittedName>
        <fullName evidence="4">Alpha/beta hydrolase</fullName>
    </submittedName>
</protein>
<evidence type="ECO:0000313" key="4">
    <source>
        <dbReference type="EMBL" id="MBW7466922.1"/>
    </source>
</evidence>
<organism evidence="4 5">
    <name type="scientific">Pontibacter aydingkolensis</name>
    <dbReference type="NCBI Taxonomy" id="1911536"/>
    <lineage>
        <taxon>Bacteria</taxon>
        <taxon>Pseudomonadati</taxon>
        <taxon>Bacteroidota</taxon>
        <taxon>Cytophagia</taxon>
        <taxon>Cytophagales</taxon>
        <taxon>Hymenobacteraceae</taxon>
        <taxon>Pontibacter</taxon>
    </lineage>
</organism>
<dbReference type="GO" id="GO:0016787">
    <property type="term" value="F:hydrolase activity"/>
    <property type="evidence" value="ECO:0007669"/>
    <property type="project" value="UniProtKB-KW"/>
</dbReference>
<keyword evidence="2 4" id="KW-0378">Hydrolase</keyword>
<comment type="similarity">
    <text evidence="1">Belongs to the peptidase S33 family.</text>
</comment>
<feature type="domain" description="AB hydrolase-1" evidence="3">
    <location>
        <begin position="25"/>
        <end position="259"/>
    </location>
</feature>
<comment type="caution">
    <text evidence="4">The sequence shown here is derived from an EMBL/GenBank/DDBJ whole genome shotgun (WGS) entry which is preliminary data.</text>
</comment>
<sequence length="278" mass="31471">MELLIGNGDTRLYTYTYPNSGKESILMLHGGPGVPDGLAPVAEYLSKHYQVITFHQRGTLNSPCYSDDYSISSYISDIDAIATHFELEAFHLFGHSWGGLYAQLYAEQSIFRLLSLFLCSPASGTGKQWLEMGLEVAKYNKKKSTSQEWFSMLKNATLGFLGSDKGYENFFTQFCLNCNKGYQVENPVPVLVNHIYARPINRSNLALLFYHKLEQYAPSELKITVTYGDDDIFGESTTYVKERLPSAAFHTIADTSHFPWLQNKAEFFSILNKHYGIL</sequence>
<dbReference type="InterPro" id="IPR029058">
    <property type="entry name" value="AB_hydrolase_fold"/>
</dbReference>
<evidence type="ECO:0000256" key="1">
    <source>
        <dbReference type="ARBA" id="ARBA00010088"/>
    </source>
</evidence>
<accession>A0ABS7CSV7</accession>
<evidence type="ECO:0000256" key="2">
    <source>
        <dbReference type="ARBA" id="ARBA00022801"/>
    </source>
</evidence>
<proteinExistence type="inferred from homology"/>
<dbReference type="InterPro" id="IPR002410">
    <property type="entry name" value="Peptidase_S33"/>
</dbReference>
<dbReference type="Gene3D" id="3.40.50.1820">
    <property type="entry name" value="alpha/beta hydrolase"/>
    <property type="match status" value="1"/>
</dbReference>
<dbReference type="InterPro" id="IPR050266">
    <property type="entry name" value="AB_hydrolase_sf"/>
</dbReference>
<dbReference type="Proteomes" id="UP000813018">
    <property type="component" value="Unassembled WGS sequence"/>
</dbReference>
<name>A0ABS7CSV7_9BACT</name>
<dbReference type="PANTHER" id="PTHR43798">
    <property type="entry name" value="MONOACYLGLYCEROL LIPASE"/>
    <property type="match status" value="1"/>
</dbReference>
<reference evidence="4 5" key="1">
    <citation type="journal article" date="2016" name="Int. J. Syst. Evol. Microbiol.">
        <title>Pontibacter aydingkolensis sp. nov., isolated from soil of a salt lake.</title>
        <authorList>
            <person name="Osman G."/>
            <person name="Zhang T."/>
            <person name="Lou K."/>
            <person name="Gao Y."/>
            <person name="Chang W."/>
            <person name="Lin Q."/>
            <person name="Yang H.M."/>
            <person name="Huo X.D."/>
            <person name="Wang N."/>
        </authorList>
    </citation>
    <scope>NUCLEOTIDE SEQUENCE [LARGE SCALE GENOMIC DNA]</scope>
    <source>
        <strain evidence="4 5">KACC 19255</strain>
    </source>
</reference>
<dbReference type="InterPro" id="IPR000073">
    <property type="entry name" value="AB_hydrolase_1"/>
</dbReference>